<feature type="domain" description="PUA" evidence="9">
    <location>
        <begin position="279"/>
        <end position="361"/>
    </location>
</feature>
<accession>A0A372MI74</accession>
<dbReference type="InterPro" id="IPR036393">
    <property type="entry name" value="AceGlu_kinase-like_sf"/>
</dbReference>
<dbReference type="PANTHER" id="PTHR43654:SF3">
    <property type="entry name" value="GLUTAMATE 5-KINASE"/>
    <property type="match status" value="1"/>
</dbReference>
<keyword evidence="7 8" id="KW-0067">ATP-binding</keyword>
<dbReference type="PANTHER" id="PTHR43654">
    <property type="entry name" value="GLUTAMATE 5-KINASE"/>
    <property type="match status" value="1"/>
</dbReference>
<evidence type="ECO:0000256" key="7">
    <source>
        <dbReference type="ARBA" id="ARBA00022840"/>
    </source>
</evidence>
<evidence type="ECO:0000313" key="11">
    <source>
        <dbReference type="Proteomes" id="UP000264002"/>
    </source>
</evidence>
<keyword evidence="5 8" id="KW-0547">Nucleotide-binding</keyword>
<evidence type="ECO:0000256" key="4">
    <source>
        <dbReference type="ARBA" id="ARBA00022679"/>
    </source>
</evidence>
<keyword evidence="6 8" id="KW-0418">Kinase</keyword>
<dbReference type="GO" id="GO:0003723">
    <property type="term" value="F:RNA binding"/>
    <property type="evidence" value="ECO:0007669"/>
    <property type="project" value="InterPro"/>
</dbReference>
<keyword evidence="3 8" id="KW-0641">Proline biosynthesis</keyword>
<dbReference type="Pfam" id="PF00696">
    <property type="entry name" value="AA_kinase"/>
    <property type="match status" value="1"/>
</dbReference>
<dbReference type="NCBIfam" id="TIGR01027">
    <property type="entry name" value="proB"/>
    <property type="match status" value="1"/>
</dbReference>
<comment type="catalytic activity">
    <reaction evidence="8">
        <text>L-glutamate + ATP = L-glutamyl 5-phosphate + ADP</text>
        <dbReference type="Rhea" id="RHEA:14877"/>
        <dbReference type="ChEBI" id="CHEBI:29985"/>
        <dbReference type="ChEBI" id="CHEBI:30616"/>
        <dbReference type="ChEBI" id="CHEBI:58274"/>
        <dbReference type="ChEBI" id="CHEBI:456216"/>
        <dbReference type="EC" id="2.7.2.11"/>
    </reaction>
</comment>
<evidence type="ECO:0000313" key="10">
    <source>
        <dbReference type="EMBL" id="RFU95459.1"/>
    </source>
</evidence>
<dbReference type="SUPFAM" id="SSF88697">
    <property type="entry name" value="PUA domain-like"/>
    <property type="match status" value="1"/>
</dbReference>
<proteinExistence type="inferred from homology"/>
<evidence type="ECO:0000256" key="5">
    <source>
        <dbReference type="ARBA" id="ARBA00022741"/>
    </source>
</evidence>
<feature type="binding site" evidence="8">
    <location>
        <begin position="215"/>
        <end position="221"/>
    </location>
    <ligand>
        <name>ATP</name>
        <dbReference type="ChEBI" id="CHEBI:30616"/>
    </ligand>
</feature>
<dbReference type="GO" id="GO:0004349">
    <property type="term" value="F:glutamate 5-kinase activity"/>
    <property type="evidence" value="ECO:0007669"/>
    <property type="project" value="UniProtKB-UniRule"/>
</dbReference>
<dbReference type="FunFam" id="3.40.1160.10:FF:000006">
    <property type="entry name" value="Glutamate 5-kinase"/>
    <property type="match status" value="1"/>
</dbReference>
<dbReference type="AlphaFoldDB" id="A0A372MI74"/>
<comment type="pathway">
    <text evidence="8">Amino-acid biosynthesis; L-proline biosynthesis; L-glutamate 5-semialdehyde from L-glutamate: step 1/2.</text>
</comment>
<evidence type="ECO:0000256" key="8">
    <source>
        <dbReference type="HAMAP-Rule" id="MF_00456"/>
    </source>
</evidence>
<organism evidence="10 11">
    <name type="scientific">Sphaerochaeta halotolerans</name>
    <dbReference type="NCBI Taxonomy" id="2293840"/>
    <lineage>
        <taxon>Bacteria</taxon>
        <taxon>Pseudomonadati</taxon>
        <taxon>Spirochaetota</taxon>
        <taxon>Spirochaetia</taxon>
        <taxon>Spirochaetales</taxon>
        <taxon>Sphaerochaetaceae</taxon>
        <taxon>Sphaerochaeta</taxon>
    </lineage>
</organism>
<feature type="binding site" evidence="8">
    <location>
        <begin position="173"/>
        <end position="174"/>
    </location>
    <ligand>
        <name>ATP</name>
        <dbReference type="ChEBI" id="CHEBI:30616"/>
    </ligand>
</feature>
<gene>
    <name evidence="8 10" type="primary">proB</name>
    <name evidence="10" type="ORF">DYP60_05245</name>
</gene>
<name>A0A372MI74_9SPIR</name>
<dbReference type="HAMAP" id="MF_00456">
    <property type="entry name" value="ProB"/>
    <property type="match status" value="1"/>
</dbReference>
<dbReference type="InterPro" id="IPR002478">
    <property type="entry name" value="PUA"/>
</dbReference>
<dbReference type="SUPFAM" id="SSF53633">
    <property type="entry name" value="Carbamate kinase-like"/>
    <property type="match status" value="1"/>
</dbReference>
<dbReference type="CDD" id="cd21157">
    <property type="entry name" value="PUA_G5K"/>
    <property type="match status" value="1"/>
</dbReference>
<dbReference type="PROSITE" id="PS50890">
    <property type="entry name" value="PUA"/>
    <property type="match status" value="1"/>
</dbReference>
<reference evidence="11" key="1">
    <citation type="submission" date="2018-08" db="EMBL/GenBank/DDBJ databases">
        <authorList>
            <person name="Grouzdev D.S."/>
            <person name="Krutkina M.S."/>
        </authorList>
    </citation>
    <scope>NUCLEOTIDE SEQUENCE [LARGE SCALE GENOMIC DNA]</scope>
    <source>
        <strain evidence="11">4-11</strain>
    </source>
</reference>
<evidence type="ECO:0000256" key="6">
    <source>
        <dbReference type="ARBA" id="ARBA00022777"/>
    </source>
</evidence>
<feature type="binding site" evidence="8">
    <location>
        <position position="52"/>
    </location>
    <ligand>
        <name>substrate</name>
    </ligand>
</feature>
<comment type="caution">
    <text evidence="10">The sequence shown here is derived from an EMBL/GenBank/DDBJ whole genome shotgun (WGS) entry which is preliminary data.</text>
</comment>
<feature type="binding site" evidence="8">
    <location>
        <position position="13"/>
    </location>
    <ligand>
        <name>ATP</name>
        <dbReference type="ChEBI" id="CHEBI:30616"/>
    </ligand>
</feature>
<dbReference type="Gene3D" id="2.30.130.10">
    <property type="entry name" value="PUA domain"/>
    <property type="match status" value="1"/>
</dbReference>
<dbReference type="GO" id="GO:0005829">
    <property type="term" value="C:cytosol"/>
    <property type="evidence" value="ECO:0007669"/>
    <property type="project" value="TreeGrafter"/>
</dbReference>
<feature type="binding site" evidence="8">
    <location>
        <position position="153"/>
    </location>
    <ligand>
        <name>substrate</name>
    </ligand>
</feature>
<reference evidence="10 11" key="2">
    <citation type="submission" date="2018-09" db="EMBL/GenBank/DDBJ databases">
        <title>Genome of Sphaerochaeta halotolerans strain 4-11.</title>
        <authorList>
            <person name="Nazina T.N."/>
            <person name="Sokolova D.S."/>
        </authorList>
    </citation>
    <scope>NUCLEOTIDE SEQUENCE [LARGE SCALE GENOMIC DNA]</scope>
    <source>
        <strain evidence="10 11">4-11</strain>
    </source>
</reference>
<dbReference type="GO" id="GO:0055129">
    <property type="term" value="P:L-proline biosynthetic process"/>
    <property type="evidence" value="ECO:0007669"/>
    <property type="project" value="UniProtKB-UniRule"/>
</dbReference>
<dbReference type="InterPro" id="IPR015947">
    <property type="entry name" value="PUA-like_sf"/>
</dbReference>
<dbReference type="SMART" id="SM00359">
    <property type="entry name" value="PUA"/>
    <property type="match status" value="1"/>
</dbReference>
<keyword evidence="4 8" id="KW-0808">Transferase</keyword>
<dbReference type="PRINTS" id="PR00474">
    <property type="entry name" value="GLU5KINASE"/>
</dbReference>
<keyword evidence="1 8" id="KW-0963">Cytoplasm</keyword>
<dbReference type="PROSITE" id="PS00902">
    <property type="entry name" value="GLUTAMATE_5_KINASE"/>
    <property type="match status" value="1"/>
</dbReference>
<dbReference type="InterPro" id="IPR001057">
    <property type="entry name" value="Glu/AcGlu_kinase"/>
</dbReference>
<dbReference type="InterPro" id="IPR001048">
    <property type="entry name" value="Asp/Glu/Uridylate_kinase"/>
</dbReference>
<keyword evidence="11" id="KW-1185">Reference proteome</keyword>
<dbReference type="Gene3D" id="3.40.1160.10">
    <property type="entry name" value="Acetylglutamate kinase-like"/>
    <property type="match status" value="1"/>
</dbReference>
<dbReference type="Pfam" id="PF01472">
    <property type="entry name" value="PUA"/>
    <property type="match status" value="1"/>
</dbReference>
<dbReference type="GO" id="GO:0005524">
    <property type="term" value="F:ATP binding"/>
    <property type="evidence" value="ECO:0007669"/>
    <property type="project" value="UniProtKB-KW"/>
</dbReference>
<dbReference type="InterPro" id="IPR036974">
    <property type="entry name" value="PUA_sf"/>
</dbReference>
<protein>
    <recommendedName>
        <fullName evidence="8">Glutamate 5-kinase</fullName>
        <ecNumber evidence="8">2.7.2.11</ecNumber>
    </recommendedName>
    <alternativeName>
        <fullName evidence="8">Gamma-glutamyl kinase</fullName>
        <shortName evidence="8">GK</shortName>
    </alternativeName>
</protein>
<dbReference type="InterPro" id="IPR019797">
    <property type="entry name" value="Glutamate_5-kinase_CS"/>
</dbReference>
<dbReference type="PIRSF" id="PIRSF000729">
    <property type="entry name" value="GK"/>
    <property type="match status" value="1"/>
</dbReference>
<evidence type="ECO:0000256" key="1">
    <source>
        <dbReference type="ARBA" id="ARBA00022490"/>
    </source>
</evidence>
<comment type="similarity">
    <text evidence="8">Belongs to the glutamate 5-kinase family.</text>
</comment>
<dbReference type="EMBL" id="QUWK01000004">
    <property type="protein sequence ID" value="RFU95459.1"/>
    <property type="molecule type" value="Genomic_DNA"/>
</dbReference>
<dbReference type="EC" id="2.7.2.11" evidence="8"/>
<comment type="function">
    <text evidence="8">Catalyzes the transfer of a phosphate group to glutamate to form L-glutamate 5-phosphate.</text>
</comment>
<sequence>MRDLSSVRRVVVKVGTNLLSSERGIDEHYIDVIVDQLAHLQSHGYQVLLVSSGAIGMGAKELSLKGPVKQVPMRQACASIGQPLLMSSYRRSFKRHGLVCSQILLTRNDLNNRLTYVNLRNSIFTLLDLGVIPIFNENDVVSTSEIGTAFVDNDRMSAMVASKIDADLLVILTDITGLFTADPKKDKEAVLLSDITSLDATILSYAGGAGSTHATGGMKTKLLAAKIARMAGCTTIIASGYEKEVLPRLLSGEVVGTCIHSVKRLSQRQRWILYNSHLGSIVVDEGAKKALIAKKSLLPKGIVSVNGVFDAGDVVQICTIDDKPFAKAVPYYNSTEITAVAGHSSKDIQKIIKEGHKGVIFRPEDLVLLSDDD</sequence>
<dbReference type="UniPathway" id="UPA00098">
    <property type="reaction ID" value="UER00359"/>
</dbReference>
<evidence type="ECO:0000256" key="2">
    <source>
        <dbReference type="ARBA" id="ARBA00022605"/>
    </source>
</evidence>
<feature type="binding site" evidence="8">
    <location>
        <position position="139"/>
    </location>
    <ligand>
        <name>substrate</name>
    </ligand>
</feature>
<comment type="subcellular location">
    <subcellularLocation>
        <location evidence="8">Cytoplasm</location>
    </subcellularLocation>
</comment>
<dbReference type="InterPro" id="IPR005715">
    <property type="entry name" value="Glu_5kinase/COase_Synthase"/>
</dbReference>
<dbReference type="InterPro" id="IPR011529">
    <property type="entry name" value="Glu_5kinase"/>
</dbReference>
<evidence type="ECO:0000256" key="3">
    <source>
        <dbReference type="ARBA" id="ARBA00022650"/>
    </source>
</evidence>
<dbReference type="CDD" id="cd04242">
    <property type="entry name" value="AAK_G5K_ProB"/>
    <property type="match status" value="1"/>
</dbReference>
<dbReference type="InterPro" id="IPR041739">
    <property type="entry name" value="G5K_ProB"/>
</dbReference>
<evidence type="ECO:0000259" key="9">
    <source>
        <dbReference type="SMART" id="SM00359"/>
    </source>
</evidence>
<dbReference type="Proteomes" id="UP000264002">
    <property type="component" value="Unassembled WGS sequence"/>
</dbReference>
<keyword evidence="2 8" id="KW-0028">Amino-acid biosynthesis</keyword>